<dbReference type="EMBL" id="CP042304">
    <property type="protein sequence ID" value="QDZ11997.1"/>
    <property type="molecule type" value="Genomic_DNA"/>
</dbReference>
<evidence type="ECO:0000256" key="1">
    <source>
        <dbReference type="SAM" id="Phobius"/>
    </source>
</evidence>
<keyword evidence="1" id="KW-0472">Membrane</keyword>
<keyword evidence="3" id="KW-1185">Reference proteome</keyword>
<dbReference type="PANTHER" id="PTHR41532">
    <property type="entry name" value="FIXS PROTEIN"/>
    <property type="match status" value="1"/>
</dbReference>
<gene>
    <name evidence="2" type="primary">ccoS</name>
    <name evidence="2" type="ORF">FPZ08_15350</name>
</gene>
<name>A0A5B8LUL1_9HYPH</name>
<dbReference type="PANTHER" id="PTHR41532:SF1">
    <property type="entry name" value="FIXS PROTEIN"/>
    <property type="match status" value="1"/>
</dbReference>
<dbReference type="AlphaFoldDB" id="A0A5B8LUL1"/>
<evidence type="ECO:0000313" key="2">
    <source>
        <dbReference type="EMBL" id="QDZ11997.1"/>
    </source>
</evidence>
<dbReference type="NCBIfam" id="TIGR00847">
    <property type="entry name" value="ccoS"/>
    <property type="match status" value="1"/>
</dbReference>
<organism evidence="2 3">
    <name type="scientific">Devosia ginsengisoli</name>
    <dbReference type="NCBI Taxonomy" id="400770"/>
    <lineage>
        <taxon>Bacteria</taxon>
        <taxon>Pseudomonadati</taxon>
        <taxon>Pseudomonadota</taxon>
        <taxon>Alphaproteobacteria</taxon>
        <taxon>Hyphomicrobiales</taxon>
        <taxon>Devosiaceae</taxon>
        <taxon>Devosia</taxon>
    </lineage>
</organism>
<reference evidence="2 3" key="1">
    <citation type="submission" date="2019-07" db="EMBL/GenBank/DDBJ databases">
        <title>Full genome sequence of Devosia sp. Gsoil 520.</title>
        <authorList>
            <person name="Im W.-T."/>
        </authorList>
    </citation>
    <scope>NUCLEOTIDE SEQUENCE [LARGE SCALE GENOMIC DNA]</scope>
    <source>
        <strain evidence="2 3">Gsoil 520</strain>
    </source>
</reference>
<keyword evidence="1" id="KW-0812">Transmembrane</keyword>
<sequence length="57" mass="6593">MSDFFYLIPISIVLGAIGLVVFLWTLRDGQYDDLDGAAERILYEDDEPRRDQQKNNS</sequence>
<dbReference type="InterPro" id="IPR004714">
    <property type="entry name" value="Cyt_oxidase_maturation_cbb3"/>
</dbReference>
<dbReference type="KEGG" id="dea:FPZ08_15350"/>
<accession>A0A5B8LUL1</accession>
<proteinExistence type="predicted"/>
<evidence type="ECO:0000313" key="3">
    <source>
        <dbReference type="Proteomes" id="UP000315364"/>
    </source>
</evidence>
<dbReference type="Pfam" id="PF03597">
    <property type="entry name" value="FixS"/>
    <property type="match status" value="1"/>
</dbReference>
<dbReference type="OrthoDB" id="9802763at2"/>
<keyword evidence="1" id="KW-1133">Transmembrane helix</keyword>
<dbReference type="RefSeq" id="WP_082555283.1">
    <property type="nucleotide sequence ID" value="NZ_CP042304.1"/>
</dbReference>
<feature type="transmembrane region" description="Helical" evidence="1">
    <location>
        <begin position="6"/>
        <end position="26"/>
    </location>
</feature>
<protein>
    <submittedName>
        <fullName evidence="2">Cbb3-type cytochrome oxidase assembly protein CcoS</fullName>
    </submittedName>
</protein>
<dbReference type="Proteomes" id="UP000315364">
    <property type="component" value="Chromosome"/>
</dbReference>